<gene>
    <name evidence="15" type="ORF">CYFA0S_10e02476g</name>
</gene>
<keyword evidence="2 13" id="KW-0444">Lipid biosynthesis</keyword>
<evidence type="ECO:0000256" key="4">
    <source>
        <dbReference type="ARBA" id="ARBA00022679"/>
    </source>
</evidence>
<keyword evidence="9 13" id="KW-0443">Lipid metabolism</keyword>
<dbReference type="OrthoDB" id="4583at2759"/>
<comment type="subcellular location">
    <subcellularLocation>
        <location evidence="1">Endomembrane system</location>
        <topology evidence="1">Multi-pass membrane protein</topology>
    </subcellularLocation>
    <subcellularLocation>
        <location evidence="13 14">Endoplasmic reticulum membrane</location>
        <topology evidence="13 14">Multi-pass membrane protein</topology>
    </subcellularLocation>
</comment>
<comment type="catalytic activity">
    <reaction evidence="13 14">
        <text>a 1,2-diacyl-sn-glycero-3-phosphoethanolamine + S-adenosyl-L-methionine = a 1,2-diacyl-sn-glycero-3-phospho-N-methylethanolamine + S-adenosyl-L-homocysteine + H(+)</text>
        <dbReference type="Rhea" id="RHEA:11164"/>
        <dbReference type="ChEBI" id="CHEBI:15378"/>
        <dbReference type="ChEBI" id="CHEBI:57856"/>
        <dbReference type="ChEBI" id="CHEBI:59789"/>
        <dbReference type="ChEBI" id="CHEBI:64573"/>
        <dbReference type="ChEBI" id="CHEBI:64612"/>
        <dbReference type="EC" id="2.1.1.17"/>
    </reaction>
</comment>
<evidence type="ECO:0000256" key="7">
    <source>
        <dbReference type="ARBA" id="ARBA00022824"/>
    </source>
</evidence>
<keyword evidence="4 13" id="KW-0808">Transferase</keyword>
<dbReference type="EMBL" id="LK052895">
    <property type="protein sequence ID" value="CDR42804.1"/>
    <property type="molecule type" value="Genomic_DNA"/>
</dbReference>
<proteinExistence type="inferred from homology"/>
<dbReference type="InterPro" id="IPR007318">
    <property type="entry name" value="Phopholipid_MeTrfase"/>
</dbReference>
<keyword evidence="5 13" id="KW-0949">S-adenosyl-L-methionine</keyword>
<evidence type="ECO:0000256" key="11">
    <source>
        <dbReference type="ARBA" id="ARBA00023209"/>
    </source>
</evidence>
<evidence type="ECO:0000256" key="5">
    <source>
        <dbReference type="ARBA" id="ARBA00022691"/>
    </source>
</evidence>
<dbReference type="PANTHER" id="PTHR32138:SF0">
    <property type="entry name" value="PHOSPHATIDYLETHANOLAMINE N-METHYLTRANSFERASE"/>
    <property type="match status" value="1"/>
</dbReference>
<evidence type="ECO:0000256" key="12">
    <source>
        <dbReference type="ARBA" id="ARBA00023264"/>
    </source>
</evidence>
<evidence type="ECO:0000256" key="13">
    <source>
        <dbReference type="HAMAP-Rule" id="MF_03217"/>
    </source>
</evidence>
<accession>A0A061AZY8</accession>
<keyword evidence="3 13" id="KW-0489">Methyltransferase</keyword>
<comment type="similarity">
    <text evidence="13 14">Belongs to the class VI-like SAM-binding methyltransferase superfamily. CHO2 family.</text>
</comment>
<feature type="transmembrane region" description="Helical" evidence="13 14">
    <location>
        <begin position="407"/>
        <end position="431"/>
    </location>
</feature>
<dbReference type="Gene3D" id="1.20.120.1630">
    <property type="match status" value="1"/>
</dbReference>
<dbReference type="PIRSF" id="PIRSF000383">
    <property type="entry name" value="PEAMT"/>
    <property type="match status" value="1"/>
</dbReference>
<keyword evidence="11 13" id="KW-0594">Phospholipid biosynthesis</keyword>
<evidence type="ECO:0000256" key="14">
    <source>
        <dbReference type="RuleBase" id="RU361122"/>
    </source>
</evidence>
<evidence type="ECO:0000256" key="3">
    <source>
        <dbReference type="ARBA" id="ARBA00022603"/>
    </source>
</evidence>
<keyword evidence="6 13" id="KW-0812">Transmembrane</keyword>
<dbReference type="Gene3D" id="2.60.40.2840">
    <property type="match status" value="1"/>
</dbReference>
<evidence type="ECO:0000256" key="10">
    <source>
        <dbReference type="ARBA" id="ARBA00023136"/>
    </source>
</evidence>
<dbReference type="AlphaFoldDB" id="A0A061AZY8"/>
<dbReference type="HAMAP" id="MF_03217">
    <property type="entry name" value="PEMT"/>
    <property type="match status" value="1"/>
</dbReference>
<evidence type="ECO:0000313" key="15">
    <source>
        <dbReference type="EMBL" id="CDR42804.1"/>
    </source>
</evidence>
<feature type="transmembrane region" description="Helical" evidence="13 14">
    <location>
        <begin position="58"/>
        <end position="74"/>
    </location>
</feature>
<evidence type="ECO:0000256" key="6">
    <source>
        <dbReference type="ARBA" id="ARBA00022692"/>
    </source>
</evidence>
<dbReference type="EC" id="2.1.1.17" evidence="13 14"/>
<keyword evidence="8 13" id="KW-1133">Transmembrane helix</keyword>
<dbReference type="PROSITE" id="PS51598">
    <property type="entry name" value="SAM_CHO2"/>
    <property type="match status" value="1"/>
</dbReference>
<keyword evidence="12 13" id="KW-1208">Phospholipid metabolism</keyword>
<feature type="transmembrane region" description="Helical" evidence="13 14">
    <location>
        <begin position="467"/>
        <end position="487"/>
    </location>
</feature>
<feature type="transmembrane region" description="Helical" evidence="13 14">
    <location>
        <begin position="337"/>
        <end position="356"/>
    </location>
</feature>
<dbReference type="GO" id="GO:0004608">
    <property type="term" value="F:phosphatidylethanolamine N-methyltransferase activity"/>
    <property type="evidence" value="ECO:0007669"/>
    <property type="project" value="UniProtKB-UniRule"/>
</dbReference>
<dbReference type="GO" id="GO:0005789">
    <property type="term" value="C:endoplasmic reticulum membrane"/>
    <property type="evidence" value="ECO:0007669"/>
    <property type="project" value="UniProtKB-SubCell"/>
</dbReference>
<dbReference type="UniPathway" id="UPA00753"/>
<protein>
    <recommendedName>
        <fullName evidence="13 14">Phosphatidylethanolamine N-methyltransferase</fullName>
        <shortName evidence="13">PE methyltransferase</shortName>
        <shortName evidence="13 14">PEAMT</shortName>
        <shortName evidence="13">PEMT</shortName>
        <ecNumber evidence="13 14">2.1.1.17</ecNumber>
    </recommendedName>
</protein>
<feature type="transmembrane region" description="Helical" evidence="13 14">
    <location>
        <begin position="507"/>
        <end position="532"/>
    </location>
</feature>
<comment type="caution">
    <text evidence="13 14">Lacks conserved residue(s) required for the propagation of feature annotation.</text>
</comment>
<evidence type="ECO:0000256" key="8">
    <source>
        <dbReference type="ARBA" id="ARBA00022989"/>
    </source>
</evidence>
<evidence type="ECO:0000256" key="2">
    <source>
        <dbReference type="ARBA" id="ARBA00022516"/>
    </source>
</evidence>
<dbReference type="GO" id="GO:0032259">
    <property type="term" value="P:methylation"/>
    <property type="evidence" value="ECO:0007669"/>
    <property type="project" value="UniProtKB-KW"/>
</dbReference>
<dbReference type="PANTHER" id="PTHR32138">
    <property type="entry name" value="PHOSPHATIDYLETHANOLAMINE N-METHYLTRANSFERASE"/>
    <property type="match status" value="1"/>
</dbReference>
<evidence type="ECO:0000256" key="9">
    <source>
        <dbReference type="ARBA" id="ARBA00023098"/>
    </source>
</evidence>
<organism evidence="15">
    <name type="scientific">Cyberlindnera fabianii</name>
    <name type="common">Yeast</name>
    <name type="synonym">Hansenula fabianii</name>
    <dbReference type="NCBI Taxonomy" id="36022"/>
    <lineage>
        <taxon>Eukaryota</taxon>
        <taxon>Fungi</taxon>
        <taxon>Dikarya</taxon>
        <taxon>Ascomycota</taxon>
        <taxon>Saccharomycotina</taxon>
        <taxon>Saccharomycetes</taxon>
        <taxon>Phaffomycetales</taxon>
        <taxon>Phaffomycetaceae</taxon>
        <taxon>Cyberlindnera</taxon>
    </lineage>
</organism>
<dbReference type="InterPro" id="IPR016219">
    <property type="entry name" value="Phosphatid-EA_MeTrfase_fun"/>
</dbReference>
<dbReference type="VEuPathDB" id="FungiDB:BON22_3154"/>
<sequence length="833" mass="94595">MTSTPDINSTAFSTSSSSAGAKSHKKAVIGRTPDGTIFEVPETHDMVRSLFDPTLRKSYGEILIFVSLMTNFWIYKVLGTVENRTIGFICLYAFWRLCYNLGIGVVLYKQSNENMLVRFAKRKGLFKNTKKSSLLQIITSLEIHSKMGSDFDVEAYPIEFNTWIVFRQFVDLILMQDFTTYMFLVYTCGIDGMFSQTSLLNNTRIILGSLLVVFNFWVKVDAHRVVKDYAWYWGDFFFLQESELTFDGVFNLSPHPMYSIGYIGYYGFALMTKSYLVLIVSLAAHALQFAFLNYVEEPHIEKTYGSDTTEVVVAELEVNETYLAPLVVFKNFNPIRITDYLTIILSLYTVIAPFVVDSKSDIYTYVIFAFALTVKLVQSFVVSCVLSKQSKEKFWTKLYLKYGLDNVAAYSNWQAVYNLLLVLSYSTLFSVACREILNGQFKAGTWLPLRVIMGGLLILLQMWTSSSIYASIGDFGWFYGDFFLPHMSTKTLSRSGIYRFLNDPERVLGVSGIWGLTLITYSPLVFILAMIWTIHMSLHLAFVEKPHMIKVYGEQQIKKNVSGVSLTLGQFIPKKLNNLYANTFDRVDNYIKKRTQSETVDKSKVPKLLHRGSVSHHHGYNIDIINMAVDCTVEIGKPIKVRWRAPLSHHSKDWIGIYQVVKTGSSRRQTHMSSSGKWIAVNPAAYNGRSIGLLQKEVINSEDDSEVTGVVEFKDSLLPFEKGVYELRYHENGTHKVLAISHPFEIATPSISVDSKLDQSLLEIIKRRYDISTVDEPLNFKVIGAKTVSSIVSAATGIDIAPEVVQKLKSLRNIAERVIKSKMILDELNELDN</sequence>
<dbReference type="GO" id="GO:0006656">
    <property type="term" value="P:phosphatidylcholine biosynthetic process"/>
    <property type="evidence" value="ECO:0007669"/>
    <property type="project" value="UniProtKB-UniRule"/>
</dbReference>
<evidence type="ECO:0000256" key="1">
    <source>
        <dbReference type="ARBA" id="ARBA00004127"/>
    </source>
</evidence>
<feature type="transmembrane region" description="Helical" evidence="13 14">
    <location>
        <begin position="86"/>
        <end position="108"/>
    </location>
</feature>
<reference evidence="15" key="1">
    <citation type="journal article" date="2014" name="Genome Announc.">
        <title>Genome sequence of the yeast Cyberlindnera fabianii (Hansenula fabianii).</title>
        <authorList>
            <person name="Freel K.C."/>
            <person name="Sarilar V."/>
            <person name="Neuveglise C."/>
            <person name="Devillers H."/>
            <person name="Friedrich A."/>
            <person name="Schacherer J."/>
        </authorList>
    </citation>
    <scope>NUCLEOTIDE SEQUENCE</scope>
    <source>
        <strain evidence="15">YJS4271</strain>
    </source>
</reference>
<keyword evidence="10 13" id="KW-0472">Membrane</keyword>
<feature type="transmembrane region" description="Helical" evidence="13 14">
    <location>
        <begin position="362"/>
        <end position="386"/>
    </location>
</feature>
<keyword evidence="7 13" id="KW-0256">Endoplasmic reticulum</keyword>
<dbReference type="Pfam" id="PF04191">
    <property type="entry name" value="PEMT"/>
    <property type="match status" value="2"/>
</dbReference>
<name>A0A061AZY8_CYBFA</name>
<comment type="function">
    <text evidence="13 14">Catalyzes the first step of the methylation pathway of phosphatidylcholine biosynthesis, the SAM-dependent methylation of phosphatidylethanolamine (PE) to phosphatidylmonomethylethanolamine (PMME).</text>
</comment>
<dbReference type="PhylomeDB" id="A0A061AZY8"/>
<comment type="pathway">
    <text evidence="13 14">Phospholipid metabolism; phosphatidylcholine biosynthesis.</text>
</comment>
<feature type="transmembrane region" description="Helical" evidence="13 14">
    <location>
        <begin position="443"/>
        <end position="460"/>
    </location>
</feature>